<dbReference type="AlphaFoldDB" id="A0A4R0XC50"/>
<dbReference type="GO" id="GO:0019867">
    <property type="term" value="C:outer membrane"/>
    <property type="evidence" value="ECO:0007669"/>
    <property type="project" value="InterPro"/>
</dbReference>
<evidence type="ECO:0000256" key="1">
    <source>
        <dbReference type="SAM" id="MobiDB-lite"/>
    </source>
</evidence>
<evidence type="ECO:0000259" key="4">
    <source>
        <dbReference type="Pfam" id="PF05662"/>
    </source>
</evidence>
<feature type="domain" description="Trimeric autotransporter adhesin YadA-like head" evidence="3">
    <location>
        <begin position="94"/>
        <end position="119"/>
    </location>
</feature>
<dbReference type="Pfam" id="PF13018">
    <property type="entry name" value="ESPR"/>
    <property type="match status" value="1"/>
</dbReference>
<dbReference type="Proteomes" id="UP000294200">
    <property type="component" value="Unassembled WGS sequence"/>
</dbReference>
<dbReference type="Gene3D" id="2.150.10.10">
    <property type="entry name" value="Serralysin-like metalloprotease, C-terminal"/>
    <property type="match status" value="2"/>
</dbReference>
<keyword evidence="2" id="KW-1133">Transmembrane helix</keyword>
<evidence type="ECO:0000259" key="3">
    <source>
        <dbReference type="Pfam" id="PF05658"/>
    </source>
</evidence>
<dbReference type="InterPro" id="IPR008640">
    <property type="entry name" value="Adhesin_Head_dom"/>
</dbReference>
<sequence length="357" mass="35769">MNKTYRSVWNDTTGTWVAVQENAKGHGKKKSRAAINLLATGAGLVASMSAYATTLDGGSVAKSTQVAIGQNSKVTANTNDGGQGIAIGVNAISSGSYAVAAGGSSNAAGDQSVAVGNYAHTTGTNSNSVGFGSLANGAGSNAIGAFSTASGNFSTAIGNQAFTAANGVALGAGAKANTINSVALGTNSVASSTTLGSAGFAPGGATLSATTAFAEVSMGAAGSERRITNVAAGYGATDAVNVSQLMAEDARVSNVSNNLTNLSNTVNNINTATGNFTNIINVVNNSARHACRDACRDARRGFRRACRICFGGQHQKPGRGAHACRAEDRGSLPSRCGGRLPRNRRASGQPRARFARL</sequence>
<comment type="caution">
    <text evidence="6">The sequence shown here is derived from an EMBL/GenBank/DDBJ whole genome shotgun (WGS) entry which is preliminary data.</text>
</comment>
<dbReference type="Pfam" id="PF05658">
    <property type="entry name" value="YadA_head"/>
    <property type="match status" value="3"/>
</dbReference>
<evidence type="ECO:0008006" key="8">
    <source>
        <dbReference type="Google" id="ProtNLM"/>
    </source>
</evidence>
<protein>
    <recommendedName>
        <fullName evidence="8">ESPR domain-containing protein</fullName>
    </recommendedName>
</protein>
<evidence type="ECO:0000259" key="5">
    <source>
        <dbReference type="Pfam" id="PF13018"/>
    </source>
</evidence>
<name>A0A4R0XC50_9BURK</name>
<accession>A0A4R0XC50</accession>
<organism evidence="6 7">
    <name type="scientific">Paraburkholderia steynii</name>
    <dbReference type="NCBI Taxonomy" id="1245441"/>
    <lineage>
        <taxon>Bacteria</taxon>
        <taxon>Pseudomonadati</taxon>
        <taxon>Pseudomonadota</taxon>
        <taxon>Betaproteobacteria</taxon>
        <taxon>Burkholderiales</taxon>
        <taxon>Burkholderiaceae</taxon>
        <taxon>Paraburkholderia</taxon>
    </lineage>
</organism>
<reference evidence="6 7" key="1">
    <citation type="submission" date="2017-02" db="EMBL/GenBank/DDBJ databases">
        <title>Paraburkholderia sophoroidis sp. nov. and Paraburkholderia steynii sp. nov. rhizobial symbionts of the fynbos legume Hypocalyptus sophoroides.</title>
        <authorList>
            <person name="Steenkamp E.T."/>
            <person name="Beukes C.W."/>
            <person name="Van Zyl E."/>
            <person name="Avontuur J."/>
            <person name="Chan W.Y."/>
            <person name="Hassen A."/>
            <person name="Palmer M."/>
            <person name="Mthombeni L."/>
            <person name="Phalane F."/>
            <person name="Sereme K."/>
            <person name="Venter S.N."/>
        </authorList>
    </citation>
    <scope>NUCLEOTIDE SEQUENCE [LARGE SCALE GENOMIC DNA]</scope>
    <source>
        <strain evidence="6 7">HC1.1ba</strain>
    </source>
</reference>
<dbReference type="SUPFAM" id="SSF101967">
    <property type="entry name" value="Adhesin YadA, collagen-binding domain"/>
    <property type="match status" value="1"/>
</dbReference>
<feature type="domain" description="Trimeric autotransporter adhesin YadA-like stalk" evidence="4">
    <location>
        <begin position="226"/>
        <end position="267"/>
    </location>
</feature>
<feature type="domain" description="ESPR" evidence="5">
    <location>
        <begin position="1"/>
        <end position="45"/>
    </location>
</feature>
<dbReference type="Pfam" id="PF05662">
    <property type="entry name" value="YadA_stalk"/>
    <property type="match status" value="1"/>
</dbReference>
<evidence type="ECO:0000313" key="6">
    <source>
        <dbReference type="EMBL" id="TCG06652.1"/>
    </source>
</evidence>
<dbReference type="EMBL" id="MWML01000097">
    <property type="protein sequence ID" value="TCG06652.1"/>
    <property type="molecule type" value="Genomic_DNA"/>
</dbReference>
<feature type="region of interest" description="Disordered" evidence="1">
    <location>
        <begin position="334"/>
        <end position="357"/>
    </location>
</feature>
<proteinExistence type="predicted"/>
<dbReference type="InterPro" id="IPR008635">
    <property type="entry name" value="Coiled_stalk_dom"/>
</dbReference>
<feature type="transmembrane region" description="Helical" evidence="2">
    <location>
        <begin position="33"/>
        <end position="52"/>
    </location>
</feature>
<gene>
    <name evidence="6" type="ORF">BZM27_24680</name>
</gene>
<feature type="domain" description="Trimeric autotransporter adhesin YadA-like head" evidence="3">
    <location>
        <begin position="135"/>
        <end position="161"/>
    </location>
</feature>
<feature type="domain" description="Trimeric autotransporter adhesin YadA-like head" evidence="3">
    <location>
        <begin position="164"/>
        <end position="188"/>
    </location>
</feature>
<dbReference type="CDD" id="cd12820">
    <property type="entry name" value="LbR_YadA-like"/>
    <property type="match status" value="1"/>
</dbReference>
<keyword evidence="2" id="KW-0472">Membrane</keyword>
<evidence type="ECO:0000313" key="7">
    <source>
        <dbReference type="Proteomes" id="UP000294200"/>
    </source>
</evidence>
<keyword evidence="7" id="KW-1185">Reference proteome</keyword>
<dbReference type="InterPro" id="IPR024973">
    <property type="entry name" value="ESPR"/>
</dbReference>
<keyword evidence="2" id="KW-0812">Transmembrane</keyword>
<evidence type="ECO:0000256" key="2">
    <source>
        <dbReference type="SAM" id="Phobius"/>
    </source>
</evidence>
<dbReference type="InterPro" id="IPR011049">
    <property type="entry name" value="Serralysin-like_metalloprot_C"/>
</dbReference>